<feature type="non-terminal residue" evidence="1">
    <location>
        <position position="1"/>
    </location>
</feature>
<gene>
    <name evidence="1" type="ORF">S06H3_54185</name>
</gene>
<accession>X1QDB9</accession>
<dbReference type="Gene3D" id="3.30.110.70">
    <property type="entry name" value="Hypothetical protein apc22750. Chain B"/>
    <property type="match status" value="1"/>
</dbReference>
<comment type="caution">
    <text evidence="1">The sequence shown here is derived from an EMBL/GenBank/DDBJ whole genome shotgun (WGS) entry which is preliminary data.</text>
</comment>
<dbReference type="AlphaFoldDB" id="X1QDB9"/>
<organism evidence="1">
    <name type="scientific">marine sediment metagenome</name>
    <dbReference type="NCBI Taxonomy" id="412755"/>
    <lineage>
        <taxon>unclassified sequences</taxon>
        <taxon>metagenomes</taxon>
        <taxon>ecological metagenomes</taxon>
    </lineage>
</organism>
<dbReference type="Pfam" id="PF01906">
    <property type="entry name" value="YbjQ_1"/>
    <property type="match status" value="1"/>
</dbReference>
<dbReference type="SUPFAM" id="SSF117782">
    <property type="entry name" value="YbjQ-like"/>
    <property type="match status" value="1"/>
</dbReference>
<reference evidence="1" key="1">
    <citation type="journal article" date="2014" name="Front. Microbiol.">
        <title>High frequency of phylogenetically diverse reductive dehalogenase-homologous genes in deep subseafloor sedimentary metagenomes.</title>
        <authorList>
            <person name="Kawai M."/>
            <person name="Futagami T."/>
            <person name="Toyoda A."/>
            <person name="Takaki Y."/>
            <person name="Nishi S."/>
            <person name="Hori S."/>
            <person name="Arai W."/>
            <person name="Tsubouchi T."/>
            <person name="Morono Y."/>
            <person name="Uchiyama I."/>
            <person name="Ito T."/>
            <person name="Fujiyama A."/>
            <person name="Inagaki F."/>
            <person name="Takami H."/>
        </authorList>
    </citation>
    <scope>NUCLEOTIDE SEQUENCE</scope>
    <source>
        <strain evidence="1">Expedition CK06-06</strain>
    </source>
</reference>
<dbReference type="EMBL" id="BARV01034630">
    <property type="protein sequence ID" value="GAI48990.1"/>
    <property type="molecule type" value="Genomic_DNA"/>
</dbReference>
<name>X1QDB9_9ZZZZ</name>
<dbReference type="InterPro" id="IPR035439">
    <property type="entry name" value="UPF0145_dom_sf"/>
</dbReference>
<sequence length="34" mass="3574">DLGADAIICVRFTTSVIMQGASEMLAYGTAVKLK</sequence>
<dbReference type="InterPro" id="IPR002765">
    <property type="entry name" value="UPF0145_YbjQ-like"/>
</dbReference>
<evidence type="ECO:0008006" key="2">
    <source>
        <dbReference type="Google" id="ProtNLM"/>
    </source>
</evidence>
<proteinExistence type="predicted"/>
<evidence type="ECO:0000313" key="1">
    <source>
        <dbReference type="EMBL" id="GAI48990.1"/>
    </source>
</evidence>
<protein>
    <recommendedName>
        <fullName evidence="2">Heavy metal-binding domain-containing protein</fullName>
    </recommendedName>
</protein>